<protein>
    <submittedName>
        <fullName evidence="1">Charged multivesicular body protein 5</fullName>
    </submittedName>
</protein>
<dbReference type="STRING" id="10029.G3IAJ3"/>
<name>G3IAJ3_CRIGR</name>
<reference evidence="2" key="1">
    <citation type="journal article" date="2011" name="Nat. Biotechnol.">
        <title>The genomic sequence of the Chinese hamster ovary (CHO)-K1 cell line.</title>
        <authorList>
            <person name="Xu X."/>
            <person name="Nagarajan H."/>
            <person name="Lewis N.E."/>
            <person name="Pan S."/>
            <person name="Cai Z."/>
            <person name="Liu X."/>
            <person name="Chen W."/>
            <person name="Xie M."/>
            <person name="Wang W."/>
            <person name="Hammond S."/>
            <person name="Andersen M.R."/>
            <person name="Neff N."/>
            <person name="Passarelli B."/>
            <person name="Koh W."/>
            <person name="Fan H.C."/>
            <person name="Wang J."/>
            <person name="Gui Y."/>
            <person name="Lee K.H."/>
            <person name="Betenbaugh M.J."/>
            <person name="Quake S.R."/>
            <person name="Famili I."/>
            <person name="Palsson B.O."/>
            <person name="Wang J."/>
        </authorList>
    </citation>
    <scope>NUCLEOTIDE SEQUENCE [LARGE SCALE GENOMIC DNA]</scope>
    <source>
        <strain evidence="2">CHO K1 cell line</strain>
    </source>
</reference>
<accession>G3IAJ3</accession>
<dbReference type="InParanoid" id="G3IAJ3"/>
<sequence length="85" mass="9321">MNRFFGKAKPKAPSPSLTDCIGTVGIWLCIPRLNSDRPIPNSSYSTLFLISVLSIPSLSSLFSRSFLTPQTRDTLTSSLSHPYST</sequence>
<dbReference type="EMBL" id="JH001716">
    <property type="protein sequence ID" value="EGW05989.1"/>
    <property type="molecule type" value="Genomic_DNA"/>
</dbReference>
<dbReference type="Proteomes" id="UP000001075">
    <property type="component" value="Unassembled WGS sequence"/>
</dbReference>
<evidence type="ECO:0000313" key="2">
    <source>
        <dbReference type="Proteomes" id="UP000001075"/>
    </source>
</evidence>
<proteinExistence type="predicted"/>
<organism evidence="1 2">
    <name type="scientific">Cricetulus griseus</name>
    <name type="common">Chinese hamster</name>
    <name type="synonym">Cricetulus barabensis griseus</name>
    <dbReference type="NCBI Taxonomy" id="10029"/>
    <lineage>
        <taxon>Eukaryota</taxon>
        <taxon>Metazoa</taxon>
        <taxon>Chordata</taxon>
        <taxon>Craniata</taxon>
        <taxon>Vertebrata</taxon>
        <taxon>Euteleostomi</taxon>
        <taxon>Mammalia</taxon>
        <taxon>Eutheria</taxon>
        <taxon>Euarchontoglires</taxon>
        <taxon>Glires</taxon>
        <taxon>Rodentia</taxon>
        <taxon>Myomorpha</taxon>
        <taxon>Muroidea</taxon>
        <taxon>Cricetidae</taxon>
        <taxon>Cricetinae</taxon>
        <taxon>Cricetulus</taxon>
    </lineage>
</organism>
<gene>
    <name evidence="1" type="ORF">I79_020616</name>
</gene>
<dbReference type="AlphaFoldDB" id="G3IAJ3"/>
<evidence type="ECO:0000313" key="1">
    <source>
        <dbReference type="EMBL" id="EGW05989.1"/>
    </source>
</evidence>